<reference evidence="3" key="1">
    <citation type="journal article" date="2021" name="Nat. Commun.">
        <title>Genetic determinants of endophytism in the Arabidopsis root mycobiome.</title>
        <authorList>
            <person name="Mesny F."/>
            <person name="Miyauchi S."/>
            <person name="Thiergart T."/>
            <person name="Pickel B."/>
            <person name="Atanasova L."/>
            <person name="Karlsson M."/>
            <person name="Huettel B."/>
            <person name="Barry K.W."/>
            <person name="Haridas S."/>
            <person name="Chen C."/>
            <person name="Bauer D."/>
            <person name="Andreopoulos W."/>
            <person name="Pangilinan J."/>
            <person name="LaButti K."/>
            <person name="Riley R."/>
            <person name="Lipzen A."/>
            <person name="Clum A."/>
            <person name="Drula E."/>
            <person name="Henrissat B."/>
            <person name="Kohler A."/>
            <person name="Grigoriev I.V."/>
            <person name="Martin F.M."/>
            <person name="Hacquard S."/>
        </authorList>
    </citation>
    <scope>NUCLEOTIDE SEQUENCE</scope>
    <source>
        <strain evidence="3">MPI-CAGE-AT-0016</strain>
    </source>
</reference>
<dbReference type="Proteomes" id="UP000813385">
    <property type="component" value="Unassembled WGS sequence"/>
</dbReference>
<dbReference type="Pfam" id="PF14420">
    <property type="entry name" value="Clr5"/>
    <property type="match status" value="1"/>
</dbReference>
<feature type="region of interest" description="Disordered" evidence="1">
    <location>
        <begin position="276"/>
        <end position="301"/>
    </location>
</feature>
<sequence length="369" mass="41651">MDPPELIPTSKEALFLDLPHDKRWEPLRPVIVSLRTGAHSFKNIWTIPSISKFMKQHYNFDATPDAYSYRFRQWKVSKRVTKAEKESAIGALSRRSHVESSTGCVIMKQGESSKTVDSKAIRRYLHQQKKQIDRIPLQPGVFSSWTRPYAAYVASIPRRPGMPSPFGTTAQTPANLTINSPEASSPGAARQDPSPTMHLVRQRELQQRTSFLLRGRTLELLGRCNIEDRSFIVNQLHDLHVQGIVMAKYWGRGPRTWSPGMVAALTTNAILDIAASPTGSFGTPQEHRSSQGRRSKDPASVFPVPTSLCRWSIHVHDIGYDALPENDPEELHGQAERFDMEHPEAWPNWSNPAQERRSTLVTNLIVDGY</sequence>
<evidence type="ECO:0000256" key="1">
    <source>
        <dbReference type="SAM" id="MobiDB-lite"/>
    </source>
</evidence>
<comment type="caution">
    <text evidence="3">The sequence shown here is derived from an EMBL/GenBank/DDBJ whole genome shotgun (WGS) entry which is preliminary data.</text>
</comment>
<evidence type="ECO:0000313" key="3">
    <source>
        <dbReference type="EMBL" id="KAH7349646.1"/>
    </source>
</evidence>
<feature type="compositionally biased region" description="Polar residues" evidence="1">
    <location>
        <begin position="174"/>
        <end position="183"/>
    </location>
</feature>
<dbReference type="PANTHER" id="PTHR38788:SF3">
    <property type="entry name" value="CLR5 DOMAIN-CONTAINING PROTEIN"/>
    <property type="match status" value="1"/>
</dbReference>
<name>A0A8K0T601_9PEZI</name>
<dbReference type="InterPro" id="IPR025676">
    <property type="entry name" value="Clr5_dom"/>
</dbReference>
<evidence type="ECO:0000313" key="4">
    <source>
        <dbReference type="Proteomes" id="UP000813385"/>
    </source>
</evidence>
<keyword evidence="4" id="KW-1185">Reference proteome</keyword>
<evidence type="ECO:0000259" key="2">
    <source>
        <dbReference type="Pfam" id="PF14420"/>
    </source>
</evidence>
<protein>
    <recommendedName>
        <fullName evidence="2">Clr5 domain-containing protein</fullName>
    </recommendedName>
</protein>
<feature type="domain" description="Clr5" evidence="2">
    <location>
        <begin position="21"/>
        <end position="78"/>
    </location>
</feature>
<dbReference type="OrthoDB" id="539213at2759"/>
<gene>
    <name evidence="3" type="ORF">B0T11DRAFT_321522</name>
</gene>
<dbReference type="AlphaFoldDB" id="A0A8K0T601"/>
<dbReference type="PANTHER" id="PTHR38788">
    <property type="entry name" value="CLR5 DOMAIN-CONTAINING PROTEIN"/>
    <property type="match status" value="1"/>
</dbReference>
<feature type="compositionally biased region" description="Basic and acidic residues" evidence="1">
    <location>
        <begin position="285"/>
        <end position="297"/>
    </location>
</feature>
<proteinExistence type="predicted"/>
<feature type="region of interest" description="Disordered" evidence="1">
    <location>
        <begin position="174"/>
        <end position="197"/>
    </location>
</feature>
<accession>A0A8K0T601</accession>
<organism evidence="3 4">
    <name type="scientific">Plectosphaerella cucumerina</name>
    <dbReference type="NCBI Taxonomy" id="40658"/>
    <lineage>
        <taxon>Eukaryota</taxon>
        <taxon>Fungi</taxon>
        <taxon>Dikarya</taxon>
        <taxon>Ascomycota</taxon>
        <taxon>Pezizomycotina</taxon>
        <taxon>Sordariomycetes</taxon>
        <taxon>Hypocreomycetidae</taxon>
        <taxon>Glomerellales</taxon>
        <taxon>Plectosphaerellaceae</taxon>
        <taxon>Plectosphaerella</taxon>
    </lineage>
</organism>
<dbReference type="EMBL" id="JAGPXD010000006">
    <property type="protein sequence ID" value="KAH7349646.1"/>
    <property type="molecule type" value="Genomic_DNA"/>
</dbReference>